<feature type="compositionally biased region" description="Basic and acidic residues" evidence="3">
    <location>
        <begin position="402"/>
        <end position="417"/>
    </location>
</feature>
<dbReference type="Pfam" id="PF17793">
    <property type="entry name" value="AHD"/>
    <property type="match status" value="1"/>
</dbReference>
<evidence type="ECO:0000313" key="5">
    <source>
        <dbReference type="EMBL" id="NBJ62608.1"/>
    </source>
</evidence>
<keyword evidence="5" id="KW-0396">Initiation factor</keyword>
<name>A0A6B2EKX9_9DIPT</name>
<feature type="compositionally biased region" description="Gly residues" evidence="3">
    <location>
        <begin position="608"/>
        <end position="617"/>
    </location>
</feature>
<dbReference type="EMBL" id="GIFK01004905">
    <property type="protein sequence ID" value="NBJ62608.1"/>
    <property type="molecule type" value="Transcribed_RNA"/>
</dbReference>
<protein>
    <submittedName>
        <fullName evidence="5">Putative transcription initiation factor iif auxiliary subunit</fullName>
    </submittedName>
</protein>
<keyword evidence="5" id="KW-0648">Protein biosynthesis</keyword>
<dbReference type="GO" id="GO:0003682">
    <property type="term" value="F:chromatin binding"/>
    <property type="evidence" value="ECO:0007669"/>
    <property type="project" value="TreeGrafter"/>
</dbReference>
<feature type="compositionally biased region" description="Basic and acidic residues" evidence="3">
    <location>
        <begin position="141"/>
        <end position="152"/>
    </location>
</feature>
<proteinExistence type="predicted"/>
<dbReference type="CDD" id="cd16906">
    <property type="entry name" value="YEATS_AF-9_like"/>
    <property type="match status" value="1"/>
</dbReference>
<feature type="compositionally biased region" description="Gly residues" evidence="3">
    <location>
        <begin position="213"/>
        <end position="226"/>
    </location>
</feature>
<feature type="domain" description="YEATS" evidence="4">
    <location>
        <begin position="1"/>
        <end position="129"/>
    </location>
</feature>
<reference evidence="5" key="1">
    <citation type="submission" date="2019-10" db="EMBL/GenBank/DDBJ databases">
        <title>Short sand fly seasons in Tbilisi, Georgia, hinder development of host immunity to saliva of the visceral leishmaniasis vector Phlebotomus kandelakii.</title>
        <authorList>
            <person name="Oliveira F."/>
            <person name="Giorgobiani E."/>
            <person name="Guimaraes-Costa A.B."/>
            <person name="Abdeladhim M."/>
            <person name="Oristian J."/>
            <person name="Tskhvaradze L."/>
            <person name="Tsertsvadze N."/>
            <person name="Zakalashvili M."/>
            <person name="Valenzuela J.G."/>
            <person name="Kamhawi S."/>
        </authorList>
    </citation>
    <scope>NUCLEOTIDE SEQUENCE</scope>
    <source>
        <strain evidence="5">Wild-capture in Tbilisi</strain>
        <tissue evidence="5">Salivary glands</tissue>
    </source>
</reference>
<dbReference type="GO" id="GO:0003743">
    <property type="term" value="F:translation initiation factor activity"/>
    <property type="evidence" value="ECO:0007669"/>
    <property type="project" value="UniProtKB-KW"/>
</dbReference>
<feature type="compositionally biased region" description="Basic and acidic residues" evidence="3">
    <location>
        <begin position="378"/>
        <end position="388"/>
    </location>
</feature>
<feature type="compositionally biased region" description="Basic and acidic residues" evidence="3">
    <location>
        <begin position="536"/>
        <end position="552"/>
    </location>
</feature>
<dbReference type="Gene3D" id="2.60.40.1970">
    <property type="entry name" value="YEATS domain"/>
    <property type="match status" value="1"/>
</dbReference>
<sequence>MSVKVFFEIGHDSSLKAKPTPEGFTHDWELFVRGCDNHDISHFVEKVVFNLHESFPKPKRVIKESPYSVKESGYAGFVLSIDIYVKNREDPKKISFSYDLDLNMIQRKQTEKFIFTNPSEDFRRKLLKGGGVLLANTTSNLDDKSRDEERAKGKMSAIGVNDAVKKHKMRPEDPFTNLFGTPITKTSTKVSPDPKSKASPNRLGKPQQPPGGPAGGKSGGDKGGPGVKEKVEKESKSKHSNRERSDGKESRKGEHERREEKKKDRNHSKDRDKSKEKSVKRPPSPKRSPKRSSPSRSSQVTTKVDDKSQPATERSSSSSKKLKKEKKEKSHDKGERKEHKKDSVGVEKAATTGKSAAPEKVETVKATAAVKEVSQGPKELREKLKEMIKTPPEITVSADVTKTVERRVEKHEKEGERKHKHKKKDKGSSREKKKEKSGSGSRTRDDANATPTKSAAKVAQETAKTHPAFVADKKVATPLDKLYNELGDGASSDSEMESPVSEKTDAATVACENSNSSAQDVPKVEEVKSSKKSRGDKKSSAEKKKKRNRDEVSEAAASGGKDSPAISKMDPPTKIPRRSGDDLYKNGDAGAPNFPSATATDEGSSYRTGGGASGGGVSSTAGNPPLSMDYMSELKDLQHKIMTLQDNNELQQVVEMIAATGQYEITSKTFDFDLCALDKNTVQRLQEFFATS</sequence>
<feature type="compositionally biased region" description="Basic residues" evidence="3">
    <location>
        <begin position="280"/>
        <end position="290"/>
    </location>
</feature>
<dbReference type="PANTHER" id="PTHR47827:SF3">
    <property type="entry name" value="AF-9 ANC1 HOMOLOGY DOMAIN-CONTAINING PROTEIN"/>
    <property type="match status" value="1"/>
</dbReference>
<feature type="region of interest" description="Disordered" evidence="3">
    <location>
        <begin position="136"/>
        <end position="155"/>
    </location>
</feature>
<dbReference type="InterPro" id="IPR040930">
    <property type="entry name" value="AF-9_AHD"/>
</dbReference>
<dbReference type="GO" id="GO:0045893">
    <property type="term" value="P:positive regulation of DNA-templated transcription"/>
    <property type="evidence" value="ECO:0007669"/>
    <property type="project" value="TreeGrafter"/>
</dbReference>
<feature type="compositionally biased region" description="Basic and acidic residues" evidence="3">
    <location>
        <begin position="325"/>
        <end position="345"/>
    </location>
</feature>
<organism evidence="5">
    <name type="scientific">Phlebotomus kandelakii</name>
    <dbReference type="NCBI Taxonomy" id="1109342"/>
    <lineage>
        <taxon>Eukaryota</taxon>
        <taxon>Metazoa</taxon>
        <taxon>Ecdysozoa</taxon>
        <taxon>Arthropoda</taxon>
        <taxon>Hexapoda</taxon>
        <taxon>Insecta</taxon>
        <taxon>Pterygota</taxon>
        <taxon>Neoptera</taxon>
        <taxon>Endopterygota</taxon>
        <taxon>Diptera</taxon>
        <taxon>Nematocera</taxon>
        <taxon>Psychodoidea</taxon>
        <taxon>Psychodidae</taxon>
        <taxon>Phlebotomus</taxon>
        <taxon>Larroussius</taxon>
    </lineage>
</organism>
<evidence type="ECO:0000259" key="4">
    <source>
        <dbReference type="PROSITE" id="PS51037"/>
    </source>
</evidence>
<feature type="compositionally biased region" description="Basic and acidic residues" evidence="3">
    <location>
        <begin position="426"/>
        <end position="447"/>
    </location>
</feature>
<dbReference type="Gene3D" id="1.20.1270.290">
    <property type="match status" value="1"/>
</dbReference>
<dbReference type="PANTHER" id="PTHR47827">
    <property type="entry name" value="AHD DOMAIN-CONTAINING PROTEIN"/>
    <property type="match status" value="1"/>
</dbReference>
<evidence type="ECO:0000256" key="1">
    <source>
        <dbReference type="ARBA" id="ARBA00023242"/>
    </source>
</evidence>
<dbReference type="PROSITE" id="PS51037">
    <property type="entry name" value="YEATS"/>
    <property type="match status" value="1"/>
</dbReference>
<keyword evidence="1 2" id="KW-0539">Nucleus</keyword>
<evidence type="ECO:0000256" key="3">
    <source>
        <dbReference type="SAM" id="MobiDB-lite"/>
    </source>
</evidence>
<accession>A0A6B2EKX9</accession>
<feature type="region of interest" description="Disordered" evidence="3">
    <location>
        <begin position="165"/>
        <end position="628"/>
    </location>
</feature>
<dbReference type="Pfam" id="PF03366">
    <property type="entry name" value="YEATS"/>
    <property type="match status" value="1"/>
</dbReference>
<dbReference type="InterPro" id="IPR052790">
    <property type="entry name" value="YEATS_domain"/>
</dbReference>
<feature type="compositionally biased region" description="Basic and acidic residues" evidence="3">
    <location>
        <begin position="227"/>
        <end position="279"/>
    </location>
</feature>
<dbReference type="GO" id="GO:0008023">
    <property type="term" value="C:transcription elongation factor complex"/>
    <property type="evidence" value="ECO:0007669"/>
    <property type="project" value="TreeGrafter"/>
</dbReference>
<dbReference type="InterPro" id="IPR038704">
    <property type="entry name" value="YEAST_sf"/>
</dbReference>
<dbReference type="InterPro" id="IPR055129">
    <property type="entry name" value="YEATS_dom"/>
</dbReference>
<evidence type="ECO:0000256" key="2">
    <source>
        <dbReference type="PROSITE-ProRule" id="PRU00376"/>
    </source>
</evidence>
<comment type="subcellular location">
    <subcellularLocation>
        <location evidence="2">Nucleus</location>
    </subcellularLocation>
</comment>
<dbReference type="AlphaFoldDB" id="A0A6B2EKX9"/>